<feature type="domain" description="Carbohydrate kinase PfkB" evidence="3">
    <location>
        <begin position="30"/>
        <end position="80"/>
    </location>
</feature>
<protein>
    <recommendedName>
        <fullName evidence="3">Carbohydrate kinase PfkB domain-containing protein</fullName>
    </recommendedName>
</protein>
<dbReference type="InterPro" id="IPR029056">
    <property type="entry name" value="Ribokinase-like"/>
</dbReference>
<dbReference type="OrthoDB" id="198885at2759"/>
<dbReference type="STRING" id="151549.A0A4C1XIK2"/>
<sequence>MNTMGVITVKRSQRHDKDTENNFCMLLYPITPLDNVKSVSGAGDCFTSGFIYGMISKLNEQQCVTVGFEAAKAALNSMNTVPHDFKISDVPKEAYCKRLV</sequence>
<dbReference type="SUPFAM" id="SSF53613">
    <property type="entry name" value="Ribokinase-like"/>
    <property type="match status" value="1"/>
</dbReference>
<dbReference type="PROSITE" id="PS00584">
    <property type="entry name" value="PFKB_KINASES_2"/>
    <property type="match status" value="1"/>
</dbReference>
<keyword evidence="1" id="KW-0808">Transferase</keyword>
<dbReference type="InterPro" id="IPR002173">
    <property type="entry name" value="Carboh/pur_kinase_PfkB_CS"/>
</dbReference>
<evidence type="ECO:0000259" key="3">
    <source>
        <dbReference type="Pfam" id="PF00294"/>
    </source>
</evidence>
<dbReference type="GO" id="GO:0016301">
    <property type="term" value="F:kinase activity"/>
    <property type="evidence" value="ECO:0007669"/>
    <property type="project" value="UniProtKB-KW"/>
</dbReference>
<dbReference type="EMBL" id="BGZK01000864">
    <property type="protein sequence ID" value="GBP63248.1"/>
    <property type="molecule type" value="Genomic_DNA"/>
</dbReference>
<evidence type="ECO:0000313" key="4">
    <source>
        <dbReference type="EMBL" id="GBP63248.1"/>
    </source>
</evidence>
<dbReference type="Proteomes" id="UP000299102">
    <property type="component" value="Unassembled WGS sequence"/>
</dbReference>
<keyword evidence="2" id="KW-0418">Kinase</keyword>
<dbReference type="InterPro" id="IPR011611">
    <property type="entry name" value="PfkB_dom"/>
</dbReference>
<dbReference type="Pfam" id="PF00294">
    <property type="entry name" value="PfkB"/>
    <property type="match status" value="1"/>
</dbReference>
<reference evidence="4 5" key="1">
    <citation type="journal article" date="2019" name="Commun. Biol.">
        <title>The bagworm genome reveals a unique fibroin gene that provides high tensile strength.</title>
        <authorList>
            <person name="Kono N."/>
            <person name="Nakamura H."/>
            <person name="Ohtoshi R."/>
            <person name="Tomita M."/>
            <person name="Numata K."/>
            <person name="Arakawa K."/>
        </authorList>
    </citation>
    <scope>NUCLEOTIDE SEQUENCE [LARGE SCALE GENOMIC DNA]</scope>
</reference>
<proteinExistence type="predicted"/>
<dbReference type="Gene3D" id="3.40.1190.20">
    <property type="match status" value="1"/>
</dbReference>
<accession>A0A4C1XIK2</accession>
<dbReference type="AlphaFoldDB" id="A0A4C1XIK2"/>
<comment type="caution">
    <text evidence="4">The sequence shown here is derived from an EMBL/GenBank/DDBJ whole genome shotgun (WGS) entry which is preliminary data.</text>
</comment>
<evidence type="ECO:0000313" key="5">
    <source>
        <dbReference type="Proteomes" id="UP000299102"/>
    </source>
</evidence>
<keyword evidence="5" id="KW-1185">Reference proteome</keyword>
<name>A0A4C1XIK2_EUMVA</name>
<evidence type="ECO:0000256" key="1">
    <source>
        <dbReference type="ARBA" id="ARBA00022679"/>
    </source>
</evidence>
<evidence type="ECO:0000256" key="2">
    <source>
        <dbReference type="ARBA" id="ARBA00022777"/>
    </source>
</evidence>
<organism evidence="4 5">
    <name type="scientific">Eumeta variegata</name>
    <name type="common">Bagworm moth</name>
    <name type="synonym">Eumeta japonica</name>
    <dbReference type="NCBI Taxonomy" id="151549"/>
    <lineage>
        <taxon>Eukaryota</taxon>
        <taxon>Metazoa</taxon>
        <taxon>Ecdysozoa</taxon>
        <taxon>Arthropoda</taxon>
        <taxon>Hexapoda</taxon>
        <taxon>Insecta</taxon>
        <taxon>Pterygota</taxon>
        <taxon>Neoptera</taxon>
        <taxon>Endopterygota</taxon>
        <taxon>Lepidoptera</taxon>
        <taxon>Glossata</taxon>
        <taxon>Ditrysia</taxon>
        <taxon>Tineoidea</taxon>
        <taxon>Psychidae</taxon>
        <taxon>Oiketicinae</taxon>
        <taxon>Eumeta</taxon>
    </lineage>
</organism>
<dbReference type="GO" id="GO:0006796">
    <property type="term" value="P:phosphate-containing compound metabolic process"/>
    <property type="evidence" value="ECO:0007669"/>
    <property type="project" value="UniProtKB-ARBA"/>
</dbReference>
<gene>
    <name evidence="4" type="ORF">EVAR_56629_1</name>
</gene>